<dbReference type="Proteomes" id="UP000019151">
    <property type="component" value="Chromosome"/>
</dbReference>
<dbReference type="FunCoup" id="W0RE58">
    <property type="interactions" value="261"/>
</dbReference>
<organism evidence="2 3">
    <name type="scientific">Gemmatirosa kalamazoonensis</name>
    <dbReference type="NCBI Taxonomy" id="861299"/>
    <lineage>
        <taxon>Bacteria</taxon>
        <taxon>Pseudomonadati</taxon>
        <taxon>Gemmatimonadota</taxon>
        <taxon>Gemmatimonadia</taxon>
        <taxon>Gemmatimonadales</taxon>
        <taxon>Gemmatimonadaceae</taxon>
        <taxon>Gemmatirosa</taxon>
    </lineage>
</organism>
<dbReference type="InParanoid" id="W0RE58"/>
<proteinExistence type="predicted"/>
<dbReference type="GO" id="GO:0016740">
    <property type="term" value="F:transferase activity"/>
    <property type="evidence" value="ECO:0007669"/>
    <property type="project" value="UniProtKB-KW"/>
</dbReference>
<evidence type="ECO:0000313" key="2">
    <source>
        <dbReference type="EMBL" id="AHG87668.1"/>
    </source>
</evidence>
<dbReference type="EMBL" id="CP007128">
    <property type="protein sequence ID" value="AHG87668.1"/>
    <property type="molecule type" value="Genomic_DNA"/>
</dbReference>
<reference evidence="2 3" key="1">
    <citation type="journal article" date="2014" name="Genome Announc.">
        <title>Genome Sequence and Methylome of Soil Bacterium Gemmatirosa kalamazoonensis KBS708T, a Member of the Rarely Cultivated Gemmatimonadetes Phylum.</title>
        <authorList>
            <person name="Debruyn J.M."/>
            <person name="Radosevich M."/>
            <person name="Wommack K.E."/>
            <person name="Polson S.W."/>
            <person name="Hauser L.J."/>
            <person name="Fawaz M.N."/>
            <person name="Korlach J."/>
            <person name="Tsai Y.C."/>
        </authorList>
    </citation>
    <scope>NUCLEOTIDE SEQUENCE [LARGE SCALE GENOMIC DNA]</scope>
    <source>
        <strain evidence="2 3">KBS708</strain>
    </source>
</reference>
<dbReference type="AlphaFoldDB" id="W0RE58"/>
<dbReference type="PANTHER" id="PTHR43685:SF11">
    <property type="entry name" value="GLYCOSYLTRANSFERASE TAGX-RELATED"/>
    <property type="match status" value="1"/>
</dbReference>
<dbReference type="eggNOG" id="COG1216">
    <property type="taxonomic scope" value="Bacteria"/>
</dbReference>
<name>W0RE58_9BACT</name>
<evidence type="ECO:0000313" key="3">
    <source>
        <dbReference type="Proteomes" id="UP000019151"/>
    </source>
</evidence>
<dbReference type="InterPro" id="IPR029044">
    <property type="entry name" value="Nucleotide-diphossugar_trans"/>
</dbReference>
<feature type="domain" description="Glycosyltransferase 2-like" evidence="1">
    <location>
        <begin position="21"/>
        <end position="157"/>
    </location>
</feature>
<sequence length="302" mass="32552">MVKTMEGATPGVEAGADPVVSVVIPTFRREGMVVEAVRSALGQTGVALEVIVLDDSPEASAKAAIAAIGDARVRYVHRAVPSGGNPALVRNEGLSLARGEFLHFLDDDDVFLDGALAASIAALRRTNAGVAVGLVKPFGPDPAAVREETQYFADGEQWLRRAKSRFALVAGMLYRRTPLVNSACTIRRTCAEAVGGYSAAVRIVEDVDFYLRAIRRFGFVFLDRTVVKYRVGLPSIMHSLTDRGVLKGSYRQIYLQYRNEHGPVELLALRAYDLVRRLGGVSFSHAATQVASWGLGCAIAFG</sequence>
<dbReference type="PANTHER" id="PTHR43685">
    <property type="entry name" value="GLYCOSYLTRANSFERASE"/>
    <property type="match status" value="1"/>
</dbReference>
<dbReference type="KEGG" id="gba:J421_0131"/>
<dbReference type="STRING" id="861299.J421_0131"/>
<gene>
    <name evidence="2" type="ORF">J421_0131</name>
</gene>
<dbReference type="SUPFAM" id="SSF53448">
    <property type="entry name" value="Nucleotide-diphospho-sugar transferases"/>
    <property type="match status" value="1"/>
</dbReference>
<protein>
    <submittedName>
        <fullName evidence="2">Glycosyl transferase family 2</fullName>
    </submittedName>
</protein>
<dbReference type="InterPro" id="IPR050834">
    <property type="entry name" value="Glycosyltransf_2"/>
</dbReference>
<dbReference type="InterPro" id="IPR001173">
    <property type="entry name" value="Glyco_trans_2-like"/>
</dbReference>
<dbReference type="Gene3D" id="3.90.550.10">
    <property type="entry name" value="Spore Coat Polysaccharide Biosynthesis Protein SpsA, Chain A"/>
    <property type="match status" value="1"/>
</dbReference>
<dbReference type="Pfam" id="PF00535">
    <property type="entry name" value="Glycos_transf_2"/>
    <property type="match status" value="1"/>
</dbReference>
<dbReference type="HOGENOM" id="CLU_989582_0_0_0"/>
<keyword evidence="2" id="KW-0808">Transferase</keyword>
<keyword evidence="3" id="KW-1185">Reference proteome</keyword>
<evidence type="ECO:0000259" key="1">
    <source>
        <dbReference type="Pfam" id="PF00535"/>
    </source>
</evidence>
<accession>W0RE58</accession>